<dbReference type="AlphaFoldDB" id="A0A1J5RK52"/>
<comment type="caution">
    <text evidence="3">The sequence shown here is derived from an EMBL/GenBank/DDBJ whole genome shotgun (WGS) entry which is preliminary data.</text>
</comment>
<dbReference type="Pfam" id="PF02579">
    <property type="entry name" value="Nitro_FeMo-Co"/>
    <property type="match status" value="1"/>
</dbReference>
<name>A0A1J5RK52_9ZZZZ</name>
<evidence type="ECO:0000256" key="1">
    <source>
        <dbReference type="SAM" id="MobiDB-lite"/>
    </source>
</evidence>
<accession>A0A1J5RK52</accession>
<evidence type="ECO:0000259" key="2">
    <source>
        <dbReference type="Pfam" id="PF02579"/>
    </source>
</evidence>
<evidence type="ECO:0000313" key="3">
    <source>
        <dbReference type="EMBL" id="OIQ96145.1"/>
    </source>
</evidence>
<organism evidence="3">
    <name type="scientific">mine drainage metagenome</name>
    <dbReference type="NCBI Taxonomy" id="410659"/>
    <lineage>
        <taxon>unclassified sequences</taxon>
        <taxon>metagenomes</taxon>
        <taxon>ecological metagenomes</taxon>
    </lineage>
</organism>
<proteinExistence type="predicted"/>
<feature type="domain" description="Dinitrogenase iron-molybdenum cofactor biosynthesis" evidence="2">
    <location>
        <begin position="12"/>
        <end position="101"/>
    </location>
</feature>
<dbReference type="SUPFAM" id="SSF53146">
    <property type="entry name" value="Nitrogenase accessory factor-like"/>
    <property type="match status" value="1"/>
</dbReference>
<dbReference type="EMBL" id="MLJW01000154">
    <property type="protein sequence ID" value="OIQ96145.1"/>
    <property type="molecule type" value="Genomic_DNA"/>
</dbReference>
<dbReference type="InterPro" id="IPR003731">
    <property type="entry name" value="Di-Nase_FeMo-co_biosynth"/>
</dbReference>
<feature type="compositionally biased region" description="Basic and acidic residues" evidence="1">
    <location>
        <begin position="112"/>
        <end position="124"/>
    </location>
</feature>
<dbReference type="InterPro" id="IPR036105">
    <property type="entry name" value="DiNase_FeMo-co_biosyn_sf"/>
</dbReference>
<dbReference type="Gene3D" id="3.30.420.130">
    <property type="entry name" value="Dinitrogenase iron-molybdenum cofactor biosynthesis domain"/>
    <property type="match status" value="1"/>
</dbReference>
<reference evidence="3" key="1">
    <citation type="submission" date="2016-10" db="EMBL/GenBank/DDBJ databases">
        <title>Sequence of Gallionella enrichment culture.</title>
        <authorList>
            <person name="Poehlein A."/>
            <person name="Muehling M."/>
            <person name="Daniel R."/>
        </authorList>
    </citation>
    <scope>NUCLEOTIDE SEQUENCE</scope>
</reference>
<gene>
    <name evidence="3" type="ORF">GALL_219000</name>
</gene>
<protein>
    <submittedName>
        <fullName evidence="3">Dinitrogenase iron-molybdenum cofactor</fullName>
    </submittedName>
</protein>
<sequence>MRIAVTSQNYRTVTGHAGRARRFIVFEANGQEPPREVERLDLDNNMAIHGYDHRTAHPLDSMNVLITGGAGAGFIQHLAARGVLVVATEESDPGMAVEAFIAGRVKPASESCNHDHGDPDDNGHAHGSNQGHTCNCHG</sequence>
<feature type="compositionally biased region" description="Polar residues" evidence="1">
    <location>
        <begin position="128"/>
        <end position="138"/>
    </location>
</feature>
<feature type="region of interest" description="Disordered" evidence="1">
    <location>
        <begin position="109"/>
        <end position="138"/>
    </location>
</feature>